<comment type="caution">
    <text evidence="6">The sequence shown here is derived from an EMBL/GenBank/DDBJ whole genome shotgun (WGS) entry which is preliminary data.</text>
</comment>
<gene>
    <name evidence="6" type="ORF">DI392_05585</name>
</gene>
<dbReference type="Pfam" id="PF02311">
    <property type="entry name" value="AraC_binding"/>
    <property type="match status" value="1"/>
</dbReference>
<evidence type="ECO:0000313" key="6">
    <source>
        <dbReference type="EMBL" id="PWI34578.1"/>
    </source>
</evidence>
<accession>A0A2U3BCQ9</accession>
<dbReference type="InterPro" id="IPR014710">
    <property type="entry name" value="RmlC-like_jellyroll"/>
</dbReference>
<dbReference type="InterPro" id="IPR003313">
    <property type="entry name" value="AraC-bd"/>
</dbReference>
<evidence type="ECO:0000256" key="2">
    <source>
        <dbReference type="ARBA" id="ARBA00023125"/>
    </source>
</evidence>
<evidence type="ECO:0000256" key="4">
    <source>
        <dbReference type="ARBA" id="ARBA00023163"/>
    </source>
</evidence>
<dbReference type="Gene3D" id="1.10.10.60">
    <property type="entry name" value="Homeodomain-like"/>
    <property type="match status" value="1"/>
</dbReference>
<organism evidence="6 7">
    <name type="scientific">Vibrio albus</name>
    <dbReference type="NCBI Taxonomy" id="2200953"/>
    <lineage>
        <taxon>Bacteria</taxon>
        <taxon>Pseudomonadati</taxon>
        <taxon>Pseudomonadota</taxon>
        <taxon>Gammaproteobacteria</taxon>
        <taxon>Vibrionales</taxon>
        <taxon>Vibrionaceae</taxon>
        <taxon>Vibrio</taxon>
    </lineage>
</organism>
<keyword evidence="7" id="KW-1185">Reference proteome</keyword>
<dbReference type="InterPro" id="IPR018062">
    <property type="entry name" value="HTH_AraC-typ_CS"/>
</dbReference>
<dbReference type="AlphaFoldDB" id="A0A2U3BCQ9"/>
<evidence type="ECO:0000256" key="3">
    <source>
        <dbReference type="ARBA" id="ARBA00023159"/>
    </source>
</evidence>
<dbReference type="Proteomes" id="UP000245362">
    <property type="component" value="Unassembled WGS sequence"/>
</dbReference>
<dbReference type="PROSITE" id="PS00041">
    <property type="entry name" value="HTH_ARAC_FAMILY_1"/>
    <property type="match status" value="1"/>
</dbReference>
<dbReference type="SMART" id="SM00342">
    <property type="entry name" value="HTH_ARAC"/>
    <property type="match status" value="1"/>
</dbReference>
<dbReference type="Pfam" id="PF12833">
    <property type="entry name" value="HTH_18"/>
    <property type="match status" value="1"/>
</dbReference>
<evidence type="ECO:0000259" key="5">
    <source>
        <dbReference type="PROSITE" id="PS01124"/>
    </source>
</evidence>
<dbReference type="InterPro" id="IPR018060">
    <property type="entry name" value="HTH_AraC"/>
</dbReference>
<keyword evidence="2" id="KW-0238">DNA-binding</keyword>
<dbReference type="PRINTS" id="PR00032">
    <property type="entry name" value="HTHARAC"/>
</dbReference>
<dbReference type="GO" id="GO:0003700">
    <property type="term" value="F:DNA-binding transcription factor activity"/>
    <property type="evidence" value="ECO:0007669"/>
    <property type="project" value="InterPro"/>
</dbReference>
<name>A0A2U3BCQ9_9VIBR</name>
<dbReference type="Gene3D" id="2.60.120.10">
    <property type="entry name" value="Jelly Rolls"/>
    <property type="match status" value="1"/>
</dbReference>
<dbReference type="SUPFAM" id="SSF51182">
    <property type="entry name" value="RmlC-like cupins"/>
    <property type="match status" value="1"/>
</dbReference>
<dbReference type="GO" id="GO:0043565">
    <property type="term" value="F:sequence-specific DNA binding"/>
    <property type="evidence" value="ECO:0007669"/>
    <property type="project" value="InterPro"/>
</dbReference>
<keyword evidence="3" id="KW-0010">Activator</keyword>
<keyword evidence="1" id="KW-0805">Transcription regulation</keyword>
<evidence type="ECO:0000256" key="1">
    <source>
        <dbReference type="ARBA" id="ARBA00023015"/>
    </source>
</evidence>
<reference evidence="6 7" key="1">
    <citation type="submission" date="2018-05" db="EMBL/GenBank/DDBJ databases">
        <title>Vibrio limimaris sp. nov., isolated from marine sediment.</title>
        <authorList>
            <person name="Li C.-M."/>
        </authorList>
    </citation>
    <scope>NUCLEOTIDE SEQUENCE [LARGE SCALE GENOMIC DNA]</scope>
    <source>
        <strain evidence="6 7">E4404</strain>
    </source>
</reference>
<dbReference type="PROSITE" id="PS01124">
    <property type="entry name" value="HTH_ARAC_FAMILY_2"/>
    <property type="match status" value="1"/>
</dbReference>
<dbReference type="SUPFAM" id="SSF46689">
    <property type="entry name" value="Homeodomain-like"/>
    <property type="match status" value="2"/>
</dbReference>
<dbReference type="InterPro" id="IPR011051">
    <property type="entry name" value="RmlC_Cupin_sf"/>
</dbReference>
<feature type="domain" description="HTH araC/xylS-type" evidence="5">
    <location>
        <begin position="176"/>
        <end position="274"/>
    </location>
</feature>
<evidence type="ECO:0000313" key="7">
    <source>
        <dbReference type="Proteomes" id="UP000245362"/>
    </source>
</evidence>
<dbReference type="OrthoDB" id="345413at2"/>
<dbReference type="RefSeq" id="WP_109318913.1">
    <property type="nucleotide sequence ID" value="NZ_QFWT01000002.1"/>
</dbReference>
<dbReference type="InterPro" id="IPR009057">
    <property type="entry name" value="Homeodomain-like_sf"/>
</dbReference>
<protein>
    <recommendedName>
        <fullName evidence="5">HTH araC/xylS-type domain-containing protein</fullName>
    </recommendedName>
</protein>
<keyword evidence="4" id="KW-0804">Transcription</keyword>
<dbReference type="PANTHER" id="PTHR43280">
    <property type="entry name" value="ARAC-FAMILY TRANSCRIPTIONAL REGULATOR"/>
    <property type="match status" value="1"/>
</dbReference>
<proteinExistence type="predicted"/>
<dbReference type="InterPro" id="IPR020449">
    <property type="entry name" value="Tscrpt_reg_AraC-type_HTH"/>
</dbReference>
<dbReference type="EMBL" id="QFWT01000002">
    <property type="protein sequence ID" value="PWI34578.1"/>
    <property type="molecule type" value="Genomic_DNA"/>
</dbReference>
<dbReference type="PANTHER" id="PTHR43280:SF27">
    <property type="entry name" value="TRANSCRIPTIONAL REGULATOR MTLR"/>
    <property type="match status" value="1"/>
</dbReference>
<sequence length="295" mass="33808">MMKSPVFEQLTIPEGCSLNCKVFSGDAFYCPIHSHPEYEVVFISQGEVHYIVGDRKSVLSENELLLAGPNLPHGFYSSGNGRRFTSNYIHLQENLLERLHRQFPEFYLMDKVSDWFKRGTVFHLDPEGAELYNNIFSHKHETRLMSLLTFLLYLNRQVPVCSLTQNYHPDSNKLAESFIRCIMMNAQSPLSLPDMASQMNMSVATFTRVFKKHFSVSYIEFVTGLKVEQACHLLVYSSYAVTRIALEAGFTSVSQFNKKFKEKVGVSPSQYRKEWLSIHLSHTRSSGSWDIGTSC</sequence>